<dbReference type="HOGENOM" id="CLU_2889474_0_0_1"/>
<organism evidence="1">
    <name type="scientific">Oryza glumipatula</name>
    <dbReference type="NCBI Taxonomy" id="40148"/>
    <lineage>
        <taxon>Eukaryota</taxon>
        <taxon>Viridiplantae</taxon>
        <taxon>Streptophyta</taxon>
        <taxon>Embryophyta</taxon>
        <taxon>Tracheophyta</taxon>
        <taxon>Spermatophyta</taxon>
        <taxon>Magnoliopsida</taxon>
        <taxon>Liliopsida</taxon>
        <taxon>Poales</taxon>
        <taxon>Poaceae</taxon>
        <taxon>BOP clade</taxon>
        <taxon>Oryzoideae</taxon>
        <taxon>Oryzeae</taxon>
        <taxon>Oryzinae</taxon>
        <taxon>Oryza</taxon>
    </lineage>
</organism>
<evidence type="ECO:0000313" key="1">
    <source>
        <dbReference type="EnsemblPlants" id="OGLUM03G23740.1"/>
    </source>
</evidence>
<evidence type="ECO:0000313" key="2">
    <source>
        <dbReference type="Proteomes" id="UP000026961"/>
    </source>
</evidence>
<sequence>MSAKLPQVIFNRSRGLQLHNQLGLTLVNRLLPSAHFHGQCSKLYIRTCCKASRAPPSVIVVVH</sequence>
<dbReference type="EnsemblPlants" id="OGLUM03G23740.1">
    <property type="protein sequence ID" value="OGLUM03G23740.1"/>
    <property type="gene ID" value="OGLUM03G23740"/>
</dbReference>
<dbReference type="Proteomes" id="UP000026961">
    <property type="component" value="Chromosome 3"/>
</dbReference>
<protein>
    <submittedName>
        <fullName evidence="1">Uncharacterized protein</fullName>
    </submittedName>
</protein>
<reference evidence="1" key="2">
    <citation type="submission" date="2018-05" db="EMBL/GenBank/DDBJ databases">
        <title>OgluRS3 (Oryza glumaepatula Reference Sequence Version 3).</title>
        <authorList>
            <person name="Zhang J."/>
            <person name="Kudrna D."/>
            <person name="Lee S."/>
            <person name="Talag J."/>
            <person name="Welchert J."/>
            <person name="Wing R.A."/>
        </authorList>
    </citation>
    <scope>NUCLEOTIDE SEQUENCE [LARGE SCALE GENOMIC DNA]</scope>
</reference>
<keyword evidence="2" id="KW-1185">Reference proteome</keyword>
<dbReference type="AlphaFoldDB" id="A0A0D9Z9G9"/>
<proteinExistence type="predicted"/>
<accession>A0A0D9Z9G9</accession>
<dbReference type="Gramene" id="OGLUM03G23740.1">
    <property type="protein sequence ID" value="OGLUM03G23740.1"/>
    <property type="gene ID" value="OGLUM03G23740"/>
</dbReference>
<name>A0A0D9Z9G9_9ORYZ</name>
<reference evidence="1" key="1">
    <citation type="submission" date="2015-04" db="UniProtKB">
        <authorList>
            <consortium name="EnsemblPlants"/>
        </authorList>
    </citation>
    <scope>IDENTIFICATION</scope>
</reference>